<sequence length="73" mass="8806">MKQFKLKESEIKVSPFNQFMNILNDKIDYEKLHIFEVKTMEKTYTVEYSKDYDGYTDKNGYNYKLIVLGIVKH</sequence>
<keyword evidence="2" id="KW-1185">Reference proteome</keyword>
<name>A0ACA8R4R6_METAZ</name>
<dbReference type="Proteomes" id="UP000825015">
    <property type="component" value="Chromosome"/>
</dbReference>
<organism evidence="1 2">
    <name type="scientific">Methanobrevibacter arboriphilus</name>
    <dbReference type="NCBI Taxonomy" id="39441"/>
    <lineage>
        <taxon>Archaea</taxon>
        <taxon>Methanobacteriati</taxon>
        <taxon>Methanobacteriota</taxon>
        <taxon>Methanomada group</taxon>
        <taxon>Methanobacteria</taxon>
        <taxon>Methanobacteriales</taxon>
        <taxon>Methanobacteriaceae</taxon>
        <taxon>Methanobrevibacter</taxon>
    </lineage>
</organism>
<reference evidence="1" key="1">
    <citation type="submission" date="2019-06" db="EMBL/GenBank/DDBJ databases">
        <title>Complete genome sequence of Methanobrevibacter arboriphilus strain SA.</title>
        <authorList>
            <person name="Asakawa S."/>
        </authorList>
    </citation>
    <scope>NUCLEOTIDE SEQUENCE</scope>
    <source>
        <strain evidence="1">SA</strain>
    </source>
</reference>
<proteinExistence type="predicted"/>
<evidence type="ECO:0000313" key="1">
    <source>
        <dbReference type="EMBL" id="BBL62388.1"/>
    </source>
</evidence>
<accession>A0ACA8R4R6</accession>
<evidence type="ECO:0000313" key="2">
    <source>
        <dbReference type="Proteomes" id="UP000825015"/>
    </source>
</evidence>
<dbReference type="EMBL" id="AP019779">
    <property type="protein sequence ID" value="BBL62388.1"/>
    <property type="molecule type" value="Genomic_DNA"/>
</dbReference>
<protein>
    <submittedName>
        <fullName evidence="1">Uncharacterized protein</fullName>
    </submittedName>
</protein>
<gene>
    <name evidence="1" type="ORF">MarbSA_14280</name>
</gene>